<dbReference type="EMBL" id="NIZV01000292">
    <property type="protein sequence ID" value="RSL95693.1"/>
    <property type="molecule type" value="Genomic_DNA"/>
</dbReference>
<reference evidence="2 3" key="1">
    <citation type="submission" date="2017-06" db="EMBL/GenBank/DDBJ databases">
        <title>Cmopartive genomic analysis of Ambrosia Fusariam Clade fungi.</title>
        <authorList>
            <person name="Stajich J.E."/>
            <person name="Carrillo J."/>
            <person name="Kijimoto T."/>
            <person name="Eskalen A."/>
            <person name="O'Donnell K."/>
            <person name="Kasson M."/>
        </authorList>
    </citation>
    <scope>NUCLEOTIDE SEQUENCE [LARGE SCALE GENOMIC DNA]</scope>
    <source>
        <strain evidence="2 3">NRRL 20438</strain>
    </source>
</reference>
<comment type="caution">
    <text evidence="2">The sequence shown here is derived from an EMBL/GenBank/DDBJ whole genome shotgun (WGS) entry which is preliminary data.</text>
</comment>
<evidence type="ECO:0000256" key="1">
    <source>
        <dbReference type="SAM" id="SignalP"/>
    </source>
</evidence>
<sequence>MRITTLLSTICAAALAAAEPRTAQIYVQPVHSSAPAPLPLAEVAYDVASLASTEVVSYEAPELPEGASLVRIGLYDTKSSRWISGTTAASADNFGKGYAPTVMLSVDGAGDVRSVAFKGVRIDAGQTRDFGPKAVVFADKKGSQPELNKPVVLSPNGRKVGEEEEKTFFAKVLVAYCCCGCHVDGRRRRQIEDTAQSIPALIQPFYDGFI</sequence>
<accession>A0A428T0X0</accession>
<evidence type="ECO:0000313" key="3">
    <source>
        <dbReference type="Proteomes" id="UP000288429"/>
    </source>
</evidence>
<protein>
    <submittedName>
        <fullName evidence="2">Uncharacterized protein</fullName>
    </submittedName>
</protein>
<name>A0A428T0X0_9HYPO</name>
<dbReference type="PANTHER" id="PTHR39219">
    <property type="entry name" value="ER MEMBRANE PROTEIN COMPLEX SUBUNIT 10"/>
    <property type="match status" value="1"/>
</dbReference>
<feature type="signal peptide" evidence="1">
    <location>
        <begin position="1"/>
        <end position="18"/>
    </location>
</feature>
<proteinExistence type="predicted"/>
<keyword evidence="3" id="KW-1185">Reference proteome</keyword>
<dbReference type="AlphaFoldDB" id="A0A428T0X0"/>
<dbReference type="PANTHER" id="PTHR39219:SF1">
    <property type="entry name" value="ER MEMBRANE PROTEIN COMPLEX SUBUNIT 10"/>
    <property type="match status" value="1"/>
</dbReference>
<organism evidence="2 3">
    <name type="scientific">Fusarium ambrosium</name>
    <dbReference type="NCBI Taxonomy" id="131363"/>
    <lineage>
        <taxon>Eukaryota</taxon>
        <taxon>Fungi</taxon>
        <taxon>Dikarya</taxon>
        <taxon>Ascomycota</taxon>
        <taxon>Pezizomycotina</taxon>
        <taxon>Sordariomycetes</taxon>
        <taxon>Hypocreomycetidae</taxon>
        <taxon>Hypocreales</taxon>
        <taxon>Nectriaceae</taxon>
        <taxon>Fusarium</taxon>
        <taxon>Fusarium solani species complex</taxon>
    </lineage>
</organism>
<feature type="chain" id="PRO_5019493300" evidence="1">
    <location>
        <begin position="19"/>
        <end position="210"/>
    </location>
</feature>
<gene>
    <name evidence="2" type="ORF">CDV31_013789</name>
</gene>
<evidence type="ECO:0000313" key="2">
    <source>
        <dbReference type="EMBL" id="RSL95693.1"/>
    </source>
</evidence>
<dbReference type="Proteomes" id="UP000288429">
    <property type="component" value="Unassembled WGS sequence"/>
</dbReference>
<keyword evidence="1" id="KW-0732">Signal</keyword>